<feature type="transmembrane region" description="Helical" evidence="14">
    <location>
        <begin position="502"/>
        <end position="524"/>
    </location>
</feature>
<dbReference type="PRINTS" id="PR00385">
    <property type="entry name" value="P450"/>
</dbReference>
<comment type="cofactor">
    <cofactor evidence="1">
        <name>heme</name>
        <dbReference type="ChEBI" id="CHEBI:30413"/>
    </cofactor>
</comment>
<dbReference type="InterPro" id="IPR050196">
    <property type="entry name" value="Cytochrome_P450_Monoox"/>
</dbReference>
<comment type="similarity">
    <text evidence="5">Belongs to the cytochrome P450 family.</text>
</comment>
<evidence type="ECO:0000256" key="11">
    <source>
        <dbReference type="ARBA" id="ARBA00023004"/>
    </source>
</evidence>
<dbReference type="SUPFAM" id="SSF48264">
    <property type="entry name" value="Cytochrome P450"/>
    <property type="match status" value="3"/>
</dbReference>
<keyword evidence="12" id="KW-0503">Monooxygenase</keyword>
<protein>
    <recommendedName>
        <fullName evidence="17">Cytochrome P450</fullName>
    </recommendedName>
</protein>
<reference evidence="16" key="1">
    <citation type="journal article" date="2015" name="Proc. Natl. Acad. Sci. U.S.A.">
        <title>Genome sequence of the Asian Tiger mosquito, Aedes albopictus, reveals insights into its biology, genetics, and evolution.</title>
        <authorList>
            <person name="Chen X.G."/>
            <person name="Jiang X."/>
            <person name="Gu J."/>
            <person name="Xu M."/>
            <person name="Wu Y."/>
            <person name="Deng Y."/>
            <person name="Zhang C."/>
            <person name="Bonizzoni M."/>
            <person name="Dermauw W."/>
            <person name="Vontas J."/>
            <person name="Armbruster P."/>
            <person name="Huang X."/>
            <person name="Yang Y."/>
            <person name="Zhang H."/>
            <person name="He W."/>
            <person name="Peng H."/>
            <person name="Liu Y."/>
            <person name="Wu K."/>
            <person name="Chen J."/>
            <person name="Lirakis M."/>
            <person name="Topalis P."/>
            <person name="Van Leeuwen T."/>
            <person name="Hall A.B."/>
            <person name="Jiang X."/>
            <person name="Thorpe C."/>
            <person name="Mueller R.L."/>
            <person name="Sun C."/>
            <person name="Waterhouse R.M."/>
            <person name="Yan G."/>
            <person name="Tu Z.J."/>
            <person name="Fang X."/>
            <person name="James A.A."/>
        </authorList>
    </citation>
    <scope>NUCLEOTIDE SEQUENCE [LARGE SCALE GENOMIC DNA]</scope>
    <source>
        <strain evidence="16">Foshan</strain>
    </source>
</reference>
<evidence type="ECO:0008006" key="17">
    <source>
        <dbReference type="Google" id="ProtNLM"/>
    </source>
</evidence>
<keyword evidence="11" id="KW-0408">Iron</keyword>
<accession>A0ABM1Y2B9</accession>
<organism evidence="15 16">
    <name type="scientific">Aedes albopictus</name>
    <name type="common">Asian tiger mosquito</name>
    <name type="synonym">Stegomyia albopicta</name>
    <dbReference type="NCBI Taxonomy" id="7160"/>
    <lineage>
        <taxon>Eukaryota</taxon>
        <taxon>Metazoa</taxon>
        <taxon>Ecdysozoa</taxon>
        <taxon>Arthropoda</taxon>
        <taxon>Hexapoda</taxon>
        <taxon>Insecta</taxon>
        <taxon>Pterygota</taxon>
        <taxon>Neoptera</taxon>
        <taxon>Endopterygota</taxon>
        <taxon>Diptera</taxon>
        <taxon>Nematocera</taxon>
        <taxon>Culicoidea</taxon>
        <taxon>Culicidae</taxon>
        <taxon>Culicinae</taxon>
        <taxon>Aedini</taxon>
        <taxon>Aedes</taxon>
        <taxon>Stegomyia</taxon>
    </lineage>
</organism>
<dbReference type="InterPro" id="IPR036396">
    <property type="entry name" value="Cyt_P450_sf"/>
</dbReference>
<dbReference type="GeneID" id="109430431"/>
<evidence type="ECO:0000256" key="4">
    <source>
        <dbReference type="ARBA" id="ARBA00004406"/>
    </source>
</evidence>
<keyword evidence="14" id="KW-0812">Transmembrane</keyword>
<dbReference type="RefSeq" id="XP_062713433.1">
    <property type="nucleotide sequence ID" value="XM_062857449.1"/>
</dbReference>
<evidence type="ECO:0000256" key="7">
    <source>
        <dbReference type="ARBA" id="ARBA00022723"/>
    </source>
</evidence>
<evidence type="ECO:0000256" key="10">
    <source>
        <dbReference type="ARBA" id="ARBA00023002"/>
    </source>
</evidence>
<dbReference type="InterPro" id="IPR002401">
    <property type="entry name" value="Cyt_P450_E_grp-I"/>
</dbReference>
<dbReference type="Pfam" id="PF00067">
    <property type="entry name" value="p450"/>
    <property type="match status" value="3"/>
</dbReference>
<evidence type="ECO:0000256" key="6">
    <source>
        <dbReference type="ARBA" id="ARBA00022617"/>
    </source>
</evidence>
<comment type="function">
    <text evidence="2">May be involved in the metabolism of insect hormones and in the breakdown of synthetic insecticides.</text>
</comment>
<dbReference type="Proteomes" id="UP000069940">
    <property type="component" value="Unassembled WGS sequence"/>
</dbReference>
<evidence type="ECO:0000256" key="2">
    <source>
        <dbReference type="ARBA" id="ARBA00003690"/>
    </source>
</evidence>
<evidence type="ECO:0000313" key="15">
    <source>
        <dbReference type="EnsemblMetazoa" id="AALFPA23_005018.P6306"/>
    </source>
</evidence>
<keyword evidence="6" id="KW-0349">Heme</keyword>
<evidence type="ECO:0000256" key="8">
    <source>
        <dbReference type="ARBA" id="ARBA00022824"/>
    </source>
</evidence>
<keyword evidence="9" id="KW-0492">Microsome</keyword>
<dbReference type="EnsemblMetazoa" id="AALFPA23_005018.R6306">
    <property type="protein sequence ID" value="AALFPA23_005018.P6306"/>
    <property type="gene ID" value="AALFPA23_005018"/>
</dbReference>
<evidence type="ECO:0000256" key="1">
    <source>
        <dbReference type="ARBA" id="ARBA00001971"/>
    </source>
</evidence>
<dbReference type="PROSITE" id="PS00086">
    <property type="entry name" value="CYTOCHROME_P450"/>
    <property type="match status" value="3"/>
</dbReference>
<evidence type="ECO:0000313" key="16">
    <source>
        <dbReference type="Proteomes" id="UP000069940"/>
    </source>
</evidence>
<sequence>MFQSVLILVLSPIVLYLILRWKHRRFYRISSELPGPVNYPLIGCGHLFIGKSNEEQFAILNDITKTYPSPCRAWLGPKLFVFIDNPEDMQVVLNSPNCLEKADLYRFFRCEKGLFSSPASVWKVHRKLLSPCFSPAILASFMSIFNVKSGILVQRLEKNLGQGAFNLFGDISRCTLDMICATTLGTNMDLQSNEGTEFIKSIEDACELINCRLYKFWLHPEWIYQKTKYYKEEKECYDRAYKMSRKILEMKQGARSKSRIAQNDVNSKLPQIYIDQILRLAEETDVFDDKAIKDELDTIIVGGNETSALTLSHVMLMLAIHQDVQQKVYNEIVNVLGSCDPSIPVHNEHLAKLVYTEMVMKETMRLFPVGPVVARTCTAPTRISKTTIPAGTNIVLGVYNVHRNPKYWGPHVDRFDPDHFFPERVAERHPYSFLPFSGGPRNCIGYKYGLISMKIILCHLLRAYRFRSPLKMDQLQLKMSITLKIANRHMVTVERRNENGRAMWIAAGVFLAIVVIVSLGYYRWTRRKVIAMLAKMNGPPSLPLLGHTHMINVFGSGDNMFNTLLRYGELYSSPIAVSMGPLAHIFIYSPEQIQLILNSPHCLGKPVQYSFFWLDRGIFAAPADLWKIQRKLFTPSFGPGLLGSFVPIFNEKSAIMVEMLAKNVGKPQRDYSHEIVLCAMDTICKTAFGVDADLQRSPIGAKYVEAQEKYVEGATNRFFRPLHYLDYIYRMTNACKAFKKDYSQYMSQLLKVTGMDRIENKFETAPPTNHHYDDDEGTKKPKMYFEKLIEEIQKQDNIKREDLDDNVLTMYFAGNETTATTLGSILLMIAMHPDVQDRVYQEIMLVCPDNGQHVTMEDAAKLSYTEMVCKETMRHFPIGPVIGRVPAQDVKLNDDITLPTGSTLICCIYNVHMDRKIWGPDYKKFNPDNFLPDLVASRHPYSFLPFSGGPRNCLGVRYAWLSMKILLVHVLRRYRLRTTLTMDTITVKFRTLIKIMDGCAISLEERSPAFVLFANMWLLLLLVFILTGLTLVYSYVQWTRRKMYAMLATMSSPKTLPVIGHAHKFYNLSPKGIVHTLRYFGNFASPVCIHMGPLPHVGIFDPESLQVVLNSQHCLQKSHHYSFFWIPRTVFVAPAEMWKEQRKAFNPSFGPAILGSFVPIFNKKCVILIDILRQHVGKPERDFSRDIVKCTLDQIYETAFECEFNMQLSPDGDRSMDLFEGYMRLASERFFIVWKYPDCIYRWTKAYRDQKNIMATYFETVLEKIVQHVDIDKRIDDKSDVANSEQHQNFIYCLSKYLRTQGPTPREDILAHFGFMLFAGNETTAKIINSTLLMLAMHPEIQERCYQEIAFVCSEEQQSISAEDVAKLTYLEMVIKETMRLFPVAPLLARIASSDIKINDRQTIPENARIIIGTYQIHRDPKIWGPNADRFDPDNFLPENVAERHPYSFIPFSGGPRNCMGIRYAWLSMKILIAYVLRQYRLSTSLKFHEIRVTYGALLTIKNGCPMTIERRVVRCQ</sequence>
<proteinExistence type="inferred from homology"/>
<dbReference type="PANTHER" id="PTHR24291">
    <property type="entry name" value="CYTOCHROME P450 FAMILY 4"/>
    <property type="match status" value="1"/>
</dbReference>
<evidence type="ECO:0000256" key="14">
    <source>
        <dbReference type="SAM" id="Phobius"/>
    </source>
</evidence>
<evidence type="ECO:0000256" key="12">
    <source>
        <dbReference type="ARBA" id="ARBA00023033"/>
    </source>
</evidence>
<evidence type="ECO:0000256" key="5">
    <source>
        <dbReference type="ARBA" id="ARBA00010617"/>
    </source>
</evidence>
<keyword evidence="8" id="KW-0256">Endoplasmic reticulum</keyword>
<feature type="transmembrane region" description="Helical" evidence="14">
    <location>
        <begin position="1009"/>
        <end position="1036"/>
    </location>
</feature>
<evidence type="ECO:0000256" key="9">
    <source>
        <dbReference type="ARBA" id="ARBA00022848"/>
    </source>
</evidence>
<name>A0ABM1Y2B9_AEDAL</name>
<dbReference type="PRINTS" id="PR00463">
    <property type="entry name" value="EP450I"/>
</dbReference>
<keyword evidence="16" id="KW-1185">Reference proteome</keyword>
<evidence type="ECO:0000256" key="3">
    <source>
        <dbReference type="ARBA" id="ARBA00004174"/>
    </source>
</evidence>
<keyword evidence="7" id="KW-0479">Metal-binding</keyword>
<keyword evidence="14" id="KW-1133">Transmembrane helix</keyword>
<dbReference type="InterPro" id="IPR001128">
    <property type="entry name" value="Cyt_P450"/>
</dbReference>
<keyword evidence="10" id="KW-0560">Oxidoreductase</keyword>
<reference evidence="15" key="2">
    <citation type="submission" date="2025-05" db="UniProtKB">
        <authorList>
            <consortium name="EnsemblMetazoa"/>
        </authorList>
    </citation>
    <scope>IDENTIFICATION</scope>
    <source>
        <strain evidence="15">Foshan</strain>
    </source>
</reference>
<dbReference type="Gene3D" id="1.10.630.10">
    <property type="entry name" value="Cytochrome P450"/>
    <property type="match status" value="3"/>
</dbReference>
<dbReference type="InterPro" id="IPR017972">
    <property type="entry name" value="Cyt_P450_CS"/>
</dbReference>
<dbReference type="PANTHER" id="PTHR24291:SF189">
    <property type="entry name" value="CYTOCHROME P450 4C3-RELATED"/>
    <property type="match status" value="1"/>
</dbReference>
<dbReference type="CDD" id="cd11057">
    <property type="entry name" value="CYP313-like"/>
    <property type="match status" value="2"/>
</dbReference>
<comment type="subcellular location">
    <subcellularLocation>
        <location evidence="4">Endoplasmic reticulum membrane</location>
        <topology evidence="4">Peripheral membrane protein</topology>
    </subcellularLocation>
    <subcellularLocation>
        <location evidence="3">Microsome membrane</location>
        <topology evidence="3">Peripheral membrane protein</topology>
    </subcellularLocation>
</comment>
<keyword evidence="13 14" id="KW-0472">Membrane</keyword>
<evidence type="ECO:0000256" key="13">
    <source>
        <dbReference type="ARBA" id="ARBA00023136"/>
    </source>
</evidence>